<evidence type="ECO:0000256" key="2">
    <source>
        <dbReference type="SAM" id="SignalP"/>
    </source>
</evidence>
<evidence type="ECO:0000313" key="4">
    <source>
        <dbReference type="WBParaSite" id="Pan_g20888.t1"/>
    </source>
</evidence>
<protein>
    <submittedName>
        <fullName evidence="4">T9SS type A sorting domain-containing protein</fullName>
    </submittedName>
</protein>
<reference evidence="3" key="1">
    <citation type="journal article" date="2013" name="Genetics">
        <title>The draft genome and transcriptome of Panagrellus redivivus are shaped by the harsh demands of a free-living lifestyle.</title>
        <authorList>
            <person name="Srinivasan J."/>
            <person name="Dillman A.R."/>
            <person name="Macchietto M.G."/>
            <person name="Heikkinen L."/>
            <person name="Lakso M."/>
            <person name="Fracchia K.M."/>
            <person name="Antoshechkin I."/>
            <person name="Mortazavi A."/>
            <person name="Wong G."/>
            <person name="Sternberg P.W."/>
        </authorList>
    </citation>
    <scope>NUCLEOTIDE SEQUENCE [LARGE SCALE GENOMIC DNA]</scope>
    <source>
        <strain evidence="3">MT8872</strain>
    </source>
</reference>
<dbReference type="AlphaFoldDB" id="A0A7E4VIH2"/>
<feature type="chain" id="PRO_5028861444" evidence="2">
    <location>
        <begin position="31"/>
        <end position="817"/>
    </location>
</feature>
<keyword evidence="3" id="KW-1185">Reference proteome</keyword>
<dbReference type="PANTHER" id="PTHR36842">
    <property type="entry name" value="PROTEIN TOLB HOMOLOG"/>
    <property type="match status" value="1"/>
</dbReference>
<proteinExistence type="inferred from homology"/>
<dbReference type="Pfam" id="PF07676">
    <property type="entry name" value="PD40"/>
    <property type="match status" value="2"/>
</dbReference>
<evidence type="ECO:0000313" key="3">
    <source>
        <dbReference type="Proteomes" id="UP000492821"/>
    </source>
</evidence>
<dbReference type="Proteomes" id="UP000492821">
    <property type="component" value="Unassembled WGS sequence"/>
</dbReference>
<sequence length="817" mass="90151">MKSFICRNMTTNRTVATFGLLALLVGVALGDLQYADEPYFKNVRQLTFNGHHSLADFNHDGSKLLFSARGGDYGMECDQIYQLNLNDLTEKPRRLSTGLGAATEARYWPGRDDVTFQSNFHNAPMPSNFTASATCPARVCRQPNLSPAIKAVCKKPHLELLKNSDIFAFNKYANIDRQLTFNESPYVDSAWVMRDFQGSMFYYFKQDDMGVNLYVRPWNNENETVLVTHHNITFFGGLSIDRDERRLAFHGYIPTTGPAAKELLDSLDAGLVPIGSTEIYYTTFEGLELQVVSEASGNTNLYPAYASYAGNKIVFTSNLNRTDGGSSLYLFNIFDETLLPVSTSTKGVTTTHAAISADFTKIVFASNRNSTKASDFQLFIADFNITGTSSPDFDGDGPPNPNMLVSKVKETSTSAAAKCWQDTPVQSQFDGIVHFKGEDHLTNVRQITFGGENAEGYFSFDDNLLTLQATGSNYYGTGCDQIYQLDLCKDPTTTDPRKMSTGVGATTCSFIYPDNRQSLYAGTFRSTKINQSAIHDASCPTKLCDHTGTLYLNNATVKEVCDHAAYTWDIYPEYDIYLVNEYGIITQQLTDSPGYDAEGVISPDGKLIAFTSTRNGDLDLYVMNIDGSNLVQVTKTLGYDGGAFFSPDSKRLIFRASRPTTPEEIAAYKLYLSFNIVVPLQMELFVVDIDGKNMKQITKLGGASWAPYYLNDNKRVIFSTNAHAGPGAGFDAFQLFVVNDDGTGLEQVTTAPNTFNAFAMFSHKGNKLVWGSSRNASNYDINLFLADWVDPDTKTKGAAAISIIGALIMAVFGRFVL</sequence>
<dbReference type="Gene3D" id="2.120.10.30">
    <property type="entry name" value="TolB, C-terminal domain"/>
    <property type="match status" value="3"/>
</dbReference>
<name>A0A7E4VIH2_PANRE</name>
<reference evidence="4" key="2">
    <citation type="submission" date="2020-10" db="UniProtKB">
        <authorList>
            <consortium name="WormBaseParasite"/>
        </authorList>
    </citation>
    <scope>IDENTIFICATION</scope>
</reference>
<evidence type="ECO:0000256" key="1">
    <source>
        <dbReference type="ARBA" id="ARBA00009820"/>
    </source>
</evidence>
<dbReference type="SUPFAM" id="SSF82171">
    <property type="entry name" value="DPP6 N-terminal domain-like"/>
    <property type="match status" value="1"/>
</dbReference>
<accession>A0A7E4VIH2</accession>
<dbReference type="InterPro" id="IPR011659">
    <property type="entry name" value="WD40"/>
</dbReference>
<dbReference type="PANTHER" id="PTHR36842:SF1">
    <property type="entry name" value="PROTEIN TOLB"/>
    <property type="match status" value="1"/>
</dbReference>
<keyword evidence="2" id="KW-0732">Signal</keyword>
<organism evidence="3 4">
    <name type="scientific">Panagrellus redivivus</name>
    <name type="common">Microworm</name>
    <dbReference type="NCBI Taxonomy" id="6233"/>
    <lineage>
        <taxon>Eukaryota</taxon>
        <taxon>Metazoa</taxon>
        <taxon>Ecdysozoa</taxon>
        <taxon>Nematoda</taxon>
        <taxon>Chromadorea</taxon>
        <taxon>Rhabditida</taxon>
        <taxon>Tylenchina</taxon>
        <taxon>Panagrolaimomorpha</taxon>
        <taxon>Panagrolaimoidea</taxon>
        <taxon>Panagrolaimidae</taxon>
        <taxon>Panagrellus</taxon>
    </lineage>
</organism>
<feature type="signal peptide" evidence="2">
    <location>
        <begin position="1"/>
        <end position="30"/>
    </location>
</feature>
<dbReference type="WBParaSite" id="Pan_g20888.t1">
    <property type="protein sequence ID" value="Pan_g20888.t1"/>
    <property type="gene ID" value="Pan_g20888"/>
</dbReference>
<dbReference type="InterPro" id="IPR011042">
    <property type="entry name" value="6-blade_b-propeller_TolB-like"/>
</dbReference>
<comment type="similarity">
    <text evidence="1">Belongs to the TolB family.</text>
</comment>